<dbReference type="Proteomes" id="UP000516134">
    <property type="component" value="Chromosome"/>
</dbReference>
<evidence type="ECO:0000313" key="3">
    <source>
        <dbReference type="Proteomes" id="UP000516134"/>
    </source>
</evidence>
<evidence type="ECO:0000313" key="2">
    <source>
        <dbReference type="EMBL" id="QNP44259.1"/>
    </source>
</evidence>
<name>A0ABX6T403_9SPHN</name>
<reference evidence="2 3" key="1">
    <citation type="submission" date="2020-08" db="EMBL/GenBank/DDBJ databases">
        <title>Genome sequence of Sphingomonas daechungensis KACC 18115T.</title>
        <authorList>
            <person name="Hyun D.-W."/>
            <person name="Bae J.-W."/>
        </authorList>
    </citation>
    <scope>NUCLEOTIDE SEQUENCE [LARGE SCALE GENOMIC DNA]</scope>
    <source>
        <strain evidence="2 3">KACC 18115</strain>
    </source>
</reference>
<proteinExistence type="predicted"/>
<evidence type="ECO:0000259" key="1">
    <source>
        <dbReference type="PROSITE" id="PS51819"/>
    </source>
</evidence>
<dbReference type="PANTHER" id="PTHR36503">
    <property type="entry name" value="BLR2520 PROTEIN"/>
    <property type="match status" value="1"/>
</dbReference>
<keyword evidence="3" id="KW-1185">Reference proteome</keyword>
<dbReference type="RefSeq" id="WP_187715680.1">
    <property type="nucleotide sequence ID" value="NZ_BAABJC010000001.1"/>
</dbReference>
<dbReference type="InterPro" id="IPR004360">
    <property type="entry name" value="Glyas_Fos-R_dOase_dom"/>
</dbReference>
<dbReference type="EMBL" id="CP060780">
    <property type="protein sequence ID" value="QNP44259.1"/>
    <property type="molecule type" value="Genomic_DNA"/>
</dbReference>
<dbReference type="PANTHER" id="PTHR36503:SF2">
    <property type="entry name" value="BLR2408 PROTEIN"/>
    <property type="match status" value="1"/>
</dbReference>
<accession>A0ABX6T403</accession>
<dbReference type="SUPFAM" id="SSF54593">
    <property type="entry name" value="Glyoxalase/Bleomycin resistance protein/Dihydroxybiphenyl dioxygenase"/>
    <property type="match status" value="1"/>
</dbReference>
<organism evidence="2 3">
    <name type="scientific">Sphingomonas daechungensis</name>
    <dbReference type="NCBI Taxonomy" id="1176646"/>
    <lineage>
        <taxon>Bacteria</taxon>
        <taxon>Pseudomonadati</taxon>
        <taxon>Pseudomonadota</taxon>
        <taxon>Alphaproteobacteria</taxon>
        <taxon>Sphingomonadales</taxon>
        <taxon>Sphingomonadaceae</taxon>
        <taxon>Sphingomonas</taxon>
    </lineage>
</organism>
<sequence length="149" mass="16269">MSRMIFVNLPVENLDRSKRFYEAIGARNEPKFTNEAAAMMVLSDTISLMLLTKPFYATFTSKRIADAHSSSQVLLCLSCESPAEVDQLVEAASANGGKADPGPKQDIGGMMYGRSFEDPDGHHWEPMWMDPQMAEAGAHPVESATAVSN</sequence>
<gene>
    <name evidence="2" type="ORF">H9L15_07320</name>
</gene>
<feature type="domain" description="VOC" evidence="1">
    <location>
        <begin position="3"/>
        <end position="129"/>
    </location>
</feature>
<protein>
    <submittedName>
        <fullName evidence="2">VOC family protein</fullName>
    </submittedName>
</protein>
<dbReference type="Gene3D" id="3.10.180.10">
    <property type="entry name" value="2,3-Dihydroxybiphenyl 1,2-Dioxygenase, domain 1"/>
    <property type="match status" value="1"/>
</dbReference>
<dbReference type="InterPro" id="IPR037523">
    <property type="entry name" value="VOC_core"/>
</dbReference>
<dbReference type="Pfam" id="PF00903">
    <property type="entry name" value="Glyoxalase"/>
    <property type="match status" value="1"/>
</dbReference>
<dbReference type="InterPro" id="IPR029068">
    <property type="entry name" value="Glyas_Bleomycin-R_OHBP_Dase"/>
</dbReference>
<dbReference type="PROSITE" id="PS51819">
    <property type="entry name" value="VOC"/>
    <property type="match status" value="1"/>
</dbReference>